<dbReference type="PATRIC" id="fig|359131.3.peg.7492"/>
<name>A0A0F2T9C5_STRR3</name>
<dbReference type="EMBL" id="JZKH01000083">
    <property type="protein sequence ID" value="KJS58996.1"/>
    <property type="molecule type" value="Genomic_DNA"/>
</dbReference>
<dbReference type="RefSeq" id="WP_045702647.1">
    <property type="nucleotide sequence ID" value="NZ_JZKH01000083.1"/>
</dbReference>
<proteinExistence type="predicted"/>
<dbReference type="OrthoDB" id="495620at2"/>
<dbReference type="Proteomes" id="UP000033699">
    <property type="component" value="Unassembled WGS sequence"/>
</dbReference>
<dbReference type="GO" id="GO:0046503">
    <property type="term" value="P:glycerolipid catabolic process"/>
    <property type="evidence" value="ECO:0007669"/>
    <property type="project" value="TreeGrafter"/>
</dbReference>
<accession>A0A0F2T9C5</accession>
<dbReference type="InterPro" id="IPR050471">
    <property type="entry name" value="AB_hydrolase"/>
</dbReference>
<reference evidence="2 3" key="1">
    <citation type="submission" date="2015-02" db="EMBL/GenBank/DDBJ databases">
        <authorList>
            <person name="Ju K.-S."/>
            <person name="Doroghazi J.R."/>
            <person name="Metcalf W."/>
        </authorList>
    </citation>
    <scope>NUCLEOTIDE SEQUENCE [LARGE SCALE GENOMIC DNA]</scope>
    <source>
        <strain evidence="2 3">ATCC 31215</strain>
    </source>
</reference>
<protein>
    <recommendedName>
        <fullName evidence="1">AB hydrolase-1 domain-containing protein</fullName>
    </recommendedName>
</protein>
<dbReference type="InterPro" id="IPR029058">
    <property type="entry name" value="AB_hydrolase_fold"/>
</dbReference>
<dbReference type="InterPro" id="IPR000073">
    <property type="entry name" value="AB_hydrolase_1"/>
</dbReference>
<dbReference type="Pfam" id="PF00561">
    <property type="entry name" value="Abhydrolase_1"/>
    <property type="match status" value="1"/>
</dbReference>
<dbReference type="GO" id="GO:0004806">
    <property type="term" value="F:triacylglycerol lipase activity"/>
    <property type="evidence" value="ECO:0007669"/>
    <property type="project" value="TreeGrafter"/>
</dbReference>
<dbReference type="Gene3D" id="3.40.50.1820">
    <property type="entry name" value="alpha/beta hydrolase"/>
    <property type="match status" value="1"/>
</dbReference>
<evidence type="ECO:0000313" key="2">
    <source>
        <dbReference type="EMBL" id="KJS58996.1"/>
    </source>
</evidence>
<dbReference type="AlphaFoldDB" id="A0A0F2T9C5"/>
<sequence>MPEILRPDGARIHYQVHGEGFPVLLLAPGGVSSEAASWESEPYHPVRELAAHFRVIVMDQRHAGASHAPALPFDYAQTAADQLAVLDELGVEQAHLVAAGSGAVHAWRLAHDAPERVRSVVCLRPAGRDDSNTLGTFYRPFDEAMRWPRAEGVAGVLAAAERAGRFADNPAAGPFGQRLHDDAEFRAELGAVRRENYISLLVRFRDGLWPDGSAYFSVPEAWIAEFPAPLLVLPGDAPQTPEGLAKRLAHEAPRAVLLDGATDAAVAAGILAFLHEHTPRQS</sequence>
<dbReference type="SUPFAM" id="SSF53474">
    <property type="entry name" value="alpha/beta-Hydrolases"/>
    <property type="match status" value="1"/>
</dbReference>
<feature type="domain" description="AB hydrolase-1" evidence="1">
    <location>
        <begin position="22"/>
        <end position="137"/>
    </location>
</feature>
<evidence type="ECO:0000259" key="1">
    <source>
        <dbReference type="Pfam" id="PF00561"/>
    </source>
</evidence>
<gene>
    <name evidence="2" type="ORF">VM95_29955</name>
</gene>
<organism evidence="2 3">
    <name type="scientific">Streptomyces rubellomurinus (strain ATCC 31215)</name>
    <dbReference type="NCBI Taxonomy" id="359131"/>
    <lineage>
        <taxon>Bacteria</taxon>
        <taxon>Bacillati</taxon>
        <taxon>Actinomycetota</taxon>
        <taxon>Actinomycetes</taxon>
        <taxon>Kitasatosporales</taxon>
        <taxon>Streptomycetaceae</taxon>
        <taxon>Streptomyces</taxon>
    </lineage>
</organism>
<keyword evidence="3" id="KW-1185">Reference proteome</keyword>
<evidence type="ECO:0000313" key="3">
    <source>
        <dbReference type="Proteomes" id="UP000033699"/>
    </source>
</evidence>
<comment type="caution">
    <text evidence="2">The sequence shown here is derived from an EMBL/GenBank/DDBJ whole genome shotgun (WGS) entry which is preliminary data.</text>
</comment>
<dbReference type="PANTHER" id="PTHR43433:SF5">
    <property type="entry name" value="AB HYDROLASE-1 DOMAIN-CONTAINING PROTEIN"/>
    <property type="match status" value="1"/>
</dbReference>
<dbReference type="PANTHER" id="PTHR43433">
    <property type="entry name" value="HYDROLASE, ALPHA/BETA FOLD FAMILY PROTEIN"/>
    <property type="match status" value="1"/>
</dbReference>